<feature type="compositionally biased region" description="Polar residues" evidence="3">
    <location>
        <begin position="263"/>
        <end position="287"/>
    </location>
</feature>
<evidence type="ECO:0000256" key="3">
    <source>
        <dbReference type="SAM" id="MobiDB-lite"/>
    </source>
</evidence>
<reference evidence="4 5" key="1">
    <citation type="submission" date="2016-02" db="EMBL/GenBank/DDBJ databases">
        <title>Genome analysis of coral dinoflagellate symbionts highlights evolutionary adaptations to a symbiotic lifestyle.</title>
        <authorList>
            <person name="Aranda M."/>
            <person name="Li Y."/>
            <person name="Liew Y.J."/>
            <person name="Baumgarten S."/>
            <person name="Simakov O."/>
            <person name="Wilson M."/>
            <person name="Piel J."/>
            <person name="Ashoor H."/>
            <person name="Bougouffa S."/>
            <person name="Bajic V.B."/>
            <person name="Ryu T."/>
            <person name="Ravasi T."/>
            <person name="Bayer T."/>
            <person name="Micklem G."/>
            <person name="Kim H."/>
            <person name="Bhak J."/>
            <person name="Lajeunesse T.C."/>
            <person name="Voolstra C.R."/>
        </authorList>
    </citation>
    <scope>NUCLEOTIDE SEQUENCE [LARGE SCALE GENOMIC DNA]</scope>
    <source>
        <strain evidence="4 5">CCMP2467</strain>
    </source>
</reference>
<proteinExistence type="predicted"/>
<dbReference type="Proteomes" id="UP000186817">
    <property type="component" value="Unassembled WGS sequence"/>
</dbReference>
<keyword evidence="1" id="KW-0677">Repeat</keyword>
<dbReference type="SMART" id="SM00248">
    <property type="entry name" value="ANK"/>
    <property type="match status" value="3"/>
</dbReference>
<evidence type="ECO:0000256" key="2">
    <source>
        <dbReference type="ARBA" id="ARBA00023043"/>
    </source>
</evidence>
<protein>
    <submittedName>
        <fullName evidence="4">DNA-binding protein RFXANK</fullName>
    </submittedName>
</protein>
<keyword evidence="5" id="KW-1185">Reference proteome</keyword>
<sequence length="552" mass="61462">MAAALFRPWMLSRKVLDSDFVYYTGHHDCNPKLYKMSKDTAPRHFELARTGLHSAGQLDCLRSKGLTTKKLSVHSEPIGRKMLDRFDSPSQVRLGHCHLQSVIAEQKSPEAAHAAWPFREIESFFGVFAASCKGQGRHRQVRRSLHQIARAGYLGLPEADARLLETQGAALLRISQRRSDMFGINEVAMLPRTLTASSAVSVSGAQPLLQGKALLPAAAPQPAQAVLHPQQPAQLQDVQRDLHSVVRSLQRQVDELQDMVRSLQQPASEAIDRSSSQAREASPSATSLMVARTPSEEALLQMYRQRRSEESPELGSSLEPLEEPCSRGGDMEGPHFEPPRKRGDFLSSRPRLHGSRYVDALPDVDQQLENSIVMGDLAWVKDCIKKGANVNCRLDEKGFTPLMLASEGGWANIVRYLVENTDVEMDAVDSGGFNAADIAALNGYLSWEERGKNADVADIVNYLKDRGLEYTWRGAVIGGDIDRINEFLENGQDIEERTGYYCEGNYQYTAFQMAMKFGRQNVARYLLCLGAVIPRDICETQIPFESELRGFT</sequence>
<feature type="compositionally biased region" description="Basic and acidic residues" evidence="3">
    <location>
        <begin position="329"/>
        <end position="344"/>
    </location>
</feature>
<keyword evidence="4" id="KW-0238">DNA-binding</keyword>
<evidence type="ECO:0000313" key="5">
    <source>
        <dbReference type="Proteomes" id="UP000186817"/>
    </source>
</evidence>
<dbReference type="SUPFAM" id="SSF48403">
    <property type="entry name" value="Ankyrin repeat"/>
    <property type="match status" value="1"/>
</dbReference>
<dbReference type="Gene3D" id="1.25.40.20">
    <property type="entry name" value="Ankyrin repeat-containing domain"/>
    <property type="match status" value="1"/>
</dbReference>
<accession>A0A1Q9E0M4</accession>
<gene>
    <name evidence="4" type="primary">RFXANK</name>
    <name evidence="4" type="ORF">AK812_SmicGene16332</name>
</gene>
<dbReference type="Pfam" id="PF12796">
    <property type="entry name" value="Ank_2"/>
    <property type="match status" value="1"/>
</dbReference>
<dbReference type="AlphaFoldDB" id="A0A1Q9E0M4"/>
<dbReference type="InterPro" id="IPR036770">
    <property type="entry name" value="Ankyrin_rpt-contain_sf"/>
</dbReference>
<evidence type="ECO:0000256" key="1">
    <source>
        <dbReference type="ARBA" id="ARBA00022737"/>
    </source>
</evidence>
<dbReference type="OrthoDB" id="71307at2759"/>
<feature type="region of interest" description="Disordered" evidence="3">
    <location>
        <begin position="263"/>
        <end position="345"/>
    </location>
</feature>
<comment type="caution">
    <text evidence="4">The sequence shown here is derived from an EMBL/GenBank/DDBJ whole genome shotgun (WGS) entry which is preliminary data.</text>
</comment>
<keyword evidence="2" id="KW-0040">ANK repeat</keyword>
<dbReference type="PANTHER" id="PTHR24198:SF165">
    <property type="entry name" value="ANKYRIN REPEAT-CONTAINING PROTEIN-RELATED"/>
    <property type="match status" value="1"/>
</dbReference>
<name>A0A1Q9E0M4_SYMMI</name>
<dbReference type="EMBL" id="LSRX01000309">
    <property type="protein sequence ID" value="OLQ00971.1"/>
    <property type="molecule type" value="Genomic_DNA"/>
</dbReference>
<evidence type="ECO:0000313" key="4">
    <source>
        <dbReference type="EMBL" id="OLQ00971.1"/>
    </source>
</evidence>
<dbReference type="PANTHER" id="PTHR24198">
    <property type="entry name" value="ANKYRIN REPEAT AND PROTEIN KINASE DOMAIN-CONTAINING PROTEIN"/>
    <property type="match status" value="1"/>
</dbReference>
<dbReference type="InterPro" id="IPR002110">
    <property type="entry name" value="Ankyrin_rpt"/>
</dbReference>
<dbReference type="GO" id="GO:0003677">
    <property type="term" value="F:DNA binding"/>
    <property type="evidence" value="ECO:0007669"/>
    <property type="project" value="UniProtKB-KW"/>
</dbReference>
<organism evidence="4 5">
    <name type="scientific">Symbiodinium microadriaticum</name>
    <name type="common">Dinoflagellate</name>
    <name type="synonym">Zooxanthella microadriatica</name>
    <dbReference type="NCBI Taxonomy" id="2951"/>
    <lineage>
        <taxon>Eukaryota</taxon>
        <taxon>Sar</taxon>
        <taxon>Alveolata</taxon>
        <taxon>Dinophyceae</taxon>
        <taxon>Suessiales</taxon>
        <taxon>Symbiodiniaceae</taxon>
        <taxon>Symbiodinium</taxon>
    </lineage>
</organism>